<evidence type="ECO:0000313" key="2">
    <source>
        <dbReference type="EMBL" id="NYJ75606.1"/>
    </source>
</evidence>
<reference evidence="2 3" key="1">
    <citation type="submission" date="2020-07" db="EMBL/GenBank/DDBJ databases">
        <title>Sequencing the genomes of 1000 actinobacteria strains.</title>
        <authorList>
            <person name="Klenk H.-P."/>
        </authorList>
    </citation>
    <scope>NUCLEOTIDE SEQUENCE [LARGE SCALE GENOMIC DNA]</scope>
    <source>
        <strain evidence="2 3">DSM 29531</strain>
    </source>
</reference>
<comment type="caution">
    <text evidence="2">The sequence shown here is derived from an EMBL/GenBank/DDBJ whole genome shotgun (WGS) entry which is preliminary data.</text>
</comment>
<sequence>MDRREAIILLGSQPDPITWHFPRHVYDTLNWAVARYDAAASKPLVITSGDRSLEFCRDDVAQPFRECDRMADHLIEHGVCQADIVREGESRDVVSNLYYVKRELIRAGRPREIVLPLAHWRIPRVAMVLDKVFGSEFTTTYVAVNSESPPASDEHLKWEMQRRFLEPMPRGQDTWLAERFYDSWLYHFWAERD</sequence>
<dbReference type="RefSeq" id="WP_179482417.1">
    <property type="nucleotide sequence ID" value="NZ_JACCFW010000001.1"/>
</dbReference>
<accession>A0A853DDF6</accession>
<dbReference type="Pfam" id="PF02698">
    <property type="entry name" value="DUF218"/>
    <property type="match status" value="1"/>
</dbReference>
<evidence type="ECO:0000259" key="1">
    <source>
        <dbReference type="Pfam" id="PF02698"/>
    </source>
</evidence>
<evidence type="ECO:0000313" key="3">
    <source>
        <dbReference type="Proteomes" id="UP000571817"/>
    </source>
</evidence>
<gene>
    <name evidence="2" type="ORF">HNR15_002569</name>
</gene>
<name>A0A853DDF6_9MICO</name>
<protein>
    <recommendedName>
        <fullName evidence="1">DUF218 domain-containing protein</fullName>
    </recommendedName>
</protein>
<dbReference type="Proteomes" id="UP000571817">
    <property type="component" value="Unassembled WGS sequence"/>
</dbReference>
<proteinExistence type="predicted"/>
<dbReference type="InterPro" id="IPR003848">
    <property type="entry name" value="DUF218"/>
</dbReference>
<feature type="domain" description="DUF218" evidence="1">
    <location>
        <begin position="6"/>
        <end position="154"/>
    </location>
</feature>
<dbReference type="AlphaFoldDB" id="A0A853DDF6"/>
<organism evidence="2 3">
    <name type="scientific">Allobranchiibius huperziae</name>
    <dbReference type="NCBI Taxonomy" id="1874116"/>
    <lineage>
        <taxon>Bacteria</taxon>
        <taxon>Bacillati</taxon>
        <taxon>Actinomycetota</taxon>
        <taxon>Actinomycetes</taxon>
        <taxon>Micrococcales</taxon>
        <taxon>Dermacoccaceae</taxon>
        <taxon>Allobranchiibius</taxon>
    </lineage>
</organism>
<keyword evidence="3" id="KW-1185">Reference proteome</keyword>
<dbReference type="EMBL" id="JACCFW010000001">
    <property type="protein sequence ID" value="NYJ75606.1"/>
    <property type="molecule type" value="Genomic_DNA"/>
</dbReference>